<sequence length="285" mass="33056">QALLSSKQYDEAVTILQNAIELNPQAEYKSLFSTALSEQKEYHRNEYGRIFPSAEARFAKRDWSEAYQKYKKALKHMETDEAKSKMEFCDLTKNAEKNFDSSPSLALNYLKKAYGKGYHKDYVKEKIRLLTPVDVSITFHNAVVLPIDYNTGKTWDGILGKVYEVSEFLGGKVLSKIGPQAAIAMFAVTEMTKMFTSTLVLPDCYMKINYKGSIYKSKFFLFFVFIIFLIHKYDTFYIFLCYPKIFCESIKEYSTAQSIFGVTVIWPYRKQYCSAWVFISYSSYS</sequence>
<dbReference type="InterPro" id="IPR011990">
    <property type="entry name" value="TPR-like_helical_dom_sf"/>
</dbReference>
<feature type="non-terminal residue" evidence="2">
    <location>
        <position position="1"/>
    </location>
</feature>
<feature type="non-terminal residue" evidence="2">
    <location>
        <position position="285"/>
    </location>
</feature>
<comment type="caution">
    <text evidence="2">The sequence shown here is derived from an EMBL/GenBank/DDBJ whole genome shotgun (WGS) entry which is preliminary data.</text>
</comment>
<proteinExistence type="predicted"/>
<accession>X1F1R0</accession>
<feature type="transmembrane region" description="Helical" evidence="1">
    <location>
        <begin position="219"/>
        <end position="240"/>
    </location>
</feature>
<keyword evidence="1" id="KW-1133">Transmembrane helix</keyword>
<evidence type="ECO:0000313" key="2">
    <source>
        <dbReference type="EMBL" id="GAH38867.1"/>
    </source>
</evidence>
<protein>
    <submittedName>
        <fullName evidence="2">Uncharacterized protein</fullName>
    </submittedName>
</protein>
<dbReference type="EMBL" id="BARU01010913">
    <property type="protein sequence ID" value="GAH38867.1"/>
    <property type="molecule type" value="Genomic_DNA"/>
</dbReference>
<dbReference type="Gene3D" id="1.25.40.10">
    <property type="entry name" value="Tetratricopeptide repeat domain"/>
    <property type="match status" value="1"/>
</dbReference>
<name>X1F1R0_9ZZZZ</name>
<gene>
    <name evidence="2" type="ORF">S03H2_20661</name>
</gene>
<dbReference type="SUPFAM" id="SSF48452">
    <property type="entry name" value="TPR-like"/>
    <property type="match status" value="1"/>
</dbReference>
<keyword evidence="1" id="KW-0472">Membrane</keyword>
<evidence type="ECO:0000256" key="1">
    <source>
        <dbReference type="SAM" id="Phobius"/>
    </source>
</evidence>
<dbReference type="AlphaFoldDB" id="X1F1R0"/>
<reference evidence="2" key="1">
    <citation type="journal article" date="2014" name="Front. Microbiol.">
        <title>High frequency of phylogenetically diverse reductive dehalogenase-homologous genes in deep subseafloor sedimentary metagenomes.</title>
        <authorList>
            <person name="Kawai M."/>
            <person name="Futagami T."/>
            <person name="Toyoda A."/>
            <person name="Takaki Y."/>
            <person name="Nishi S."/>
            <person name="Hori S."/>
            <person name="Arai W."/>
            <person name="Tsubouchi T."/>
            <person name="Morono Y."/>
            <person name="Uchiyama I."/>
            <person name="Ito T."/>
            <person name="Fujiyama A."/>
            <person name="Inagaki F."/>
            <person name="Takami H."/>
        </authorList>
    </citation>
    <scope>NUCLEOTIDE SEQUENCE</scope>
    <source>
        <strain evidence="2">Expedition CK06-06</strain>
    </source>
</reference>
<organism evidence="2">
    <name type="scientific">marine sediment metagenome</name>
    <dbReference type="NCBI Taxonomy" id="412755"/>
    <lineage>
        <taxon>unclassified sequences</taxon>
        <taxon>metagenomes</taxon>
        <taxon>ecological metagenomes</taxon>
    </lineage>
</organism>
<keyword evidence="1" id="KW-0812">Transmembrane</keyword>